<gene>
    <name evidence="3" type="ORF">MUK42_20964</name>
</gene>
<dbReference type="PROSITE" id="PS51059">
    <property type="entry name" value="PARP_CATALYTIC"/>
    <property type="match status" value="1"/>
</dbReference>
<dbReference type="Proteomes" id="UP001055439">
    <property type="component" value="Chromosome 5"/>
</dbReference>
<dbReference type="Pfam" id="PF23467">
    <property type="entry name" value="WWE_5"/>
    <property type="match status" value="1"/>
</dbReference>
<dbReference type="EMBL" id="CP097507">
    <property type="protein sequence ID" value="URE00103.1"/>
    <property type="molecule type" value="Genomic_DNA"/>
</dbReference>
<accession>A0A9E7FS07</accession>
<dbReference type="AlphaFoldDB" id="A0A9E7FS07"/>
<evidence type="ECO:0000313" key="4">
    <source>
        <dbReference type="Proteomes" id="UP001055439"/>
    </source>
</evidence>
<dbReference type="Gene3D" id="3.90.228.10">
    <property type="match status" value="1"/>
</dbReference>
<feature type="region of interest" description="Disordered" evidence="1">
    <location>
        <begin position="164"/>
        <end position="208"/>
    </location>
</feature>
<dbReference type="InterPro" id="IPR044964">
    <property type="entry name" value="RCD1/SRO1-5"/>
</dbReference>
<sequence>MQQRRQHLAPLPSDPVCSSDSFRVPSMAKPNAHPLIPRTADGASPAIAGFGTTKNFAEPPLPVPPSNTSVQESKSLKKSGGPTRFLLFRDGSWIDFPPEVLDVLRDGLVAGRMALEVPVGGTSYLFDFLRMTRVDLKDGVSSSIGWIDADGRCFFPRVLLDGQRNSSSVDKGREGSSELHQEHSDETPETSTTTSLDQPREWPGAETLSDGDRHYKVVEKLFLDGMRRFDPNVTITSVRKCLHSSFRGNSRLEAFQTQIQTTKAARGHENVRFGWYGTTASDLAVVIGHGFGRTNNSLLGSHAHGVGVHLSPPHSPHSSSTLSEVDGNGDRHVLLCRAIMGKSEKVEAGSLQYHPSSDEFDSGVDDVTTPKWYIVWSTHMNTHILPEYIVSFRSSCHHSQGHGRRMSSRRRPSISSTSFSKLFAEIARLLPSSMSAVLGIKYNQFRLASKMEEQSEEAFSEKEPFGIECLIPFTNKAEQDSKKRRTTGPAQLTLPQEQMYFVPAAN</sequence>
<dbReference type="InterPro" id="IPR057823">
    <property type="entry name" value="WWE_RCD1"/>
</dbReference>
<dbReference type="OrthoDB" id="6133115at2759"/>
<dbReference type="PANTHER" id="PTHR32263">
    <property type="entry name" value="INACTIVE POLY [ADP-RIBOSE] POLYMERASE SRO4-RELATED"/>
    <property type="match status" value="1"/>
</dbReference>
<feature type="compositionally biased region" description="Basic and acidic residues" evidence="1">
    <location>
        <begin position="170"/>
        <end position="186"/>
    </location>
</feature>
<reference evidence="3" key="1">
    <citation type="submission" date="2022-05" db="EMBL/GenBank/DDBJ databases">
        <title>The Musa troglodytarum L. genome provides insights into the mechanism of non-climacteric behaviour and enrichment of carotenoids.</title>
        <authorList>
            <person name="Wang J."/>
        </authorList>
    </citation>
    <scope>NUCLEOTIDE SEQUENCE</scope>
    <source>
        <tissue evidence="3">Leaf</tissue>
    </source>
</reference>
<dbReference type="GO" id="GO:0003950">
    <property type="term" value="F:NAD+ poly-ADP-ribosyltransferase activity"/>
    <property type="evidence" value="ECO:0007669"/>
    <property type="project" value="InterPro"/>
</dbReference>
<evidence type="ECO:0000313" key="3">
    <source>
        <dbReference type="EMBL" id="URE00103.1"/>
    </source>
</evidence>
<feature type="domain" description="PARP catalytic" evidence="2">
    <location>
        <begin position="194"/>
        <end position="413"/>
    </location>
</feature>
<feature type="region of interest" description="Disordered" evidence="1">
    <location>
        <begin position="1"/>
        <end position="55"/>
    </location>
</feature>
<name>A0A9E7FS07_9LILI</name>
<proteinExistence type="predicted"/>
<protein>
    <submittedName>
        <fullName evidence="3">RCD1-SRO-TAF4 (RST) plant domain</fullName>
    </submittedName>
</protein>
<evidence type="ECO:0000256" key="1">
    <source>
        <dbReference type="SAM" id="MobiDB-lite"/>
    </source>
</evidence>
<dbReference type="InterPro" id="IPR012317">
    <property type="entry name" value="Poly(ADP-ribose)pol_cat_dom"/>
</dbReference>
<organism evidence="3 4">
    <name type="scientific">Musa troglodytarum</name>
    <name type="common">fe'i banana</name>
    <dbReference type="NCBI Taxonomy" id="320322"/>
    <lineage>
        <taxon>Eukaryota</taxon>
        <taxon>Viridiplantae</taxon>
        <taxon>Streptophyta</taxon>
        <taxon>Embryophyta</taxon>
        <taxon>Tracheophyta</taxon>
        <taxon>Spermatophyta</taxon>
        <taxon>Magnoliopsida</taxon>
        <taxon>Liliopsida</taxon>
        <taxon>Zingiberales</taxon>
        <taxon>Musaceae</taxon>
        <taxon>Musa</taxon>
    </lineage>
</organism>
<keyword evidence="4" id="KW-1185">Reference proteome</keyword>
<dbReference type="PANTHER" id="PTHR32263:SF19">
    <property type="entry name" value="OS03G0230300 PROTEIN"/>
    <property type="match status" value="1"/>
</dbReference>
<evidence type="ECO:0000259" key="2">
    <source>
        <dbReference type="PROSITE" id="PS51059"/>
    </source>
</evidence>
<dbReference type="SUPFAM" id="SSF56399">
    <property type="entry name" value="ADP-ribosylation"/>
    <property type="match status" value="1"/>
</dbReference>